<dbReference type="EMBL" id="KL596986">
    <property type="protein sequence ID" value="KER21193.1"/>
    <property type="molecule type" value="Genomic_DNA"/>
</dbReference>
<organism evidence="1 2">
    <name type="scientific">Opisthorchis viverrini</name>
    <name type="common">Southeast Asian liver fluke</name>
    <dbReference type="NCBI Taxonomy" id="6198"/>
    <lineage>
        <taxon>Eukaryota</taxon>
        <taxon>Metazoa</taxon>
        <taxon>Spiralia</taxon>
        <taxon>Lophotrochozoa</taxon>
        <taxon>Platyhelminthes</taxon>
        <taxon>Trematoda</taxon>
        <taxon>Digenea</taxon>
        <taxon>Opisthorchiida</taxon>
        <taxon>Opisthorchiata</taxon>
        <taxon>Opisthorchiidae</taxon>
        <taxon>Opisthorchis</taxon>
    </lineage>
</organism>
<dbReference type="Proteomes" id="UP000054324">
    <property type="component" value="Unassembled WGS sequence"/>
</dbReference>
<name>A0A074Z2K8_OPIVI</name>
<proteinExistence type="predicted"/>
<gene>
    <name evidence="1" type="ORF">T265_15149</name>
</gene>
<protein>
    <submittedName>
        <fullName evidence="1">Uncharacterized protein</fullName>
    </submittedName>
</protein>
<keyword evidence="2" id="KW-1185">Reference proteome</keyword>
<dbReference type="KEGG" id="ovi:T265_15149"/>
<accession>A0A074Z2K8</accession>
<dbReference type="AlphaFoldDB" id="A0A074Z2K8"/>
<dbReference type="OrthoDB" id="6285866at2759"/>
<reference evidence="1 2" key="1">
    <citation type="submission" date="2013-11" db="EMBL/GenBank/DDBJ databases">
        <title>Opisthorchis viverrini - life in the bile duct.</title>
        <authorList>
            <person name="Young N.D."/>
            <person name="Nagarajan N."/>
            <person name="Lin S.J."/>
            <person name="Korhonen P.K."/>
            <person name="Jex A.R."/>
            <person name="Hall R.S."/>
            <person name="Safavi-Hemami H."/>
            <person name="Kaewkong W."/>
            <person name="Bertrand D."/>
            <person name="Gao S."/>
            <person name="Seet Q."/>
            <person name="Wongkham S."/>
            <person name="Teh B.T."/>
            <person name="Wongkham C."/>
            <person name="Intapan P.M."/>
            <person name="Maleewong W."/>
            <person name="Yang X."/>
            <person name="Hu M."/>
            <person name="Wang Z."/>
            <person name="Hofmann A."/>
            <person name="Sternberg P.W."/>
            <person name="Tan P."/>
            <person name="Wang J."/>
            <person name="Gasser R.B."/>
        </authorList>
    </citation>
    <scope>NUCLEOTIDE SEQUENCE [LARGE SCALE GENOMIC DNA]</scope>
</reference>
<dbReference type="RefSeq" id="XP_009175063.1">
    <property type="nucleotide sequence ID" value="XM_009176799.1"/>
</dbReference>
<evidence type="ECO:0000313" key="1">
    <source>
        <dbReference type="EMBL" id="KER21193.1"/>
    </source>
</evidence>
<dbReference type="GeneID" id="20329314"/>
<evidence type="ECO:0000313" key="2">
    <source>
        <dbReference type="Proteomes" id="UP000054324"/>
    </source>
</evidence>
<sequence>MWDWFNTAHISTISVILAEDAARPNALHVILAEDAARPNALQYSWSRITRNLPCYSPFPALRVDATITDLKPLTYAFNAKPDPYSPREIRHLEYISQFTADIRYAPGSDNVVANALSRPDINALPPSTQLDLAKLANFQNGDPYFLPTLYLSPHFKSLQFPYPSSPEPVFVICLQAPLAQSAPKLFDELFSAIFIDFLIRESEQPGS</sequence>
<dbReference type="CTD" id="20329314"/>